<organism evidence="1 2">
    <name type="scientific">Candidatus Nucleicultrix amoebiphila FS5</name>
    <dbReference type="NCBI Taxonomy" id="1414854"/>
    <lineage>
        <taxon>Bacteria</taxon>
        <taxon>Pseudomonadati</taxon>
        <taxon>Pseudomonadota</taxon>
        <taxon>Alphaproteobacteria</taxon>
        <taxon>Holosporales</taxon>
        <taxon>Candidatus Nucleicultricaceae</taxon>
        <taxon>Candidatus Nucleicultrix</taxon>
    </lineage>
</organism>
<gene>
    <name evidence="1" type="ORF">GQ61_03500</name>
</gene>
<dbReference type="KEGG" id="naf:GQ61_03500"/>
<dbReference type="RefSeq" id="WP_085783965.1">
    <property type="nucleotide sequence ID" value="NZ_CP008743.1"/>
</dbReference>
<reference evidence="1 2" key="1">
    <citation type="submission" date="2014-06" db="EMBL/GenBank/DDBJ databases">
        <title>The genome of the endonuclear symbiont Nucleicultrix amoebiphila.</title>
        <authorList>
            <person name="Schulz F."/>
            <person name="Horn M."/>
        </authorList>
    </citation>
    <scope>NUCLEOTIDE SEQUENCE [LARGE SCALE GENOMIC DNA]</scope>
    <source>
        <strain evidence="1 2">FS5</strain>
    </source>
</reference>
<protein>
    <submittedName>
        <fullName evidence="1">Uncharacterized protein</fullName>
    </submittedName>
</protein>
<dbReference type="Proteomes" id="UP000237351">
    <property type="component" value="Chromosome"/>
</dbReference>
<dbReference type="AlphaFoldDB" id="A0A1W6N3S7"/>
<proteinExistence type="predicted"/>
<dbReference type="OrthoDB" id="100605at2"/>
<keyword evidence="2" id="KW-1185">Reference proteome</keyword>
<evidence type="ECO:0000313" key="2">
    <source>
        <dbReference type="Proteomes" id="UP000237351"/>
    </source>
</evidence>
<dbReference type="EMBL" id="CP008743">
    <property type="protein sequence ID" value="ARN84540.1"/>
    <property type="molecule type" value="Genomic_DNA"/>
</dbReference>
<name>A0A1W6N3S7_9PROT</name>
<evidence type="ECO:0000313" key="1">
    <source>
        <dbReference type="EMBL" id="ARN84540.1"/>
    </source>
</evidence>
<accession>A0A1W6N3S7</accession>
<sequence>MRIILFIVLLTLISIFKVEASSEDFEDLFATETLERRTVENRFFEILNYENSDKALYEVTITPPEGVNLKNLPSGCLIGFKKARSDDNSCTLIWSFNDRRCGGDKLFSFTIKRKESSS</sequence>